<comment type="similarity">
    <text evidence="2">Belongs to the amino acid/polyamine transporter 2 family.</text>
</comment>
<feature type="transmembrane region" description="Helical" evidence="6">
    <location>
        <begin position="361"/>
        <end position="379"/>
    </location>
</feature>
<dbReference type="eggNOG" id="ENOG502T6JR">
    <property type="taxonomic scope" value="Eukaryota"/>
</dbReference>
<keyword evidence="4 6" id="KW-1133">Transmembrane helix</keyword>
<accession>W9YTP8</accession>
<sequence>MDTEKNPEYLATNVPSSEDSVRRVGSIADAEVFATGEDGIEFRTVGWVRAAMFFTKMTFATGVLAIPAALYSLGAVAGAIFIVFWGGLNTYCAVIQGQFKLKYPSVHTVADSSHIAALELGWSKKVALLVKEISEIAYLVTWVLVCGVAILGLSIALNAVSKHATCTVTFGFIAYICVSTIATIPKIHQLGWITWVGFISIVAAVLIVVIAVTQLDRPAAAPPTGDFDLGFSAVPPAGTTFATAWSMSLAIFSSSANTSGFVPVISEMRRPQDYFKSVYACMAWITSSYLAFSITMYAYCGKWVSSPALGSAGSTIKIISYAIAIPGLVAGCVIAIHVAAKSIFVRILRNTPHLTHRTRTHWAVWLSCTYGSGAIGWIICEAIPFYGSLISLVGGVGFGYLGVCVPAVLWMVLNREQRRGTTLQKCLWYSHIAMLILGFFIVIGGAYANIVSIINQYSAGQVGSAFSCLDNSNTIAGDS</sequence>
<keyword evidence="9" id="KW-1185">Reference proteome</keyword>
<feature type="domain" description="Amino acid transporter transmembrane" evidence="7">
    <location>
        <begin position="44"/>
        <end position="448"/>
    </location>
</feature>
<feature type="transmembrane region" description="Helical" evidence="6">
    <location>
        <begin position="278"/>
        <end position="298"/>
    </location>
</feature>
<feature type="transmembrane region" description="Helical" evidence="6">
    <location>
        <begin position="426"/>
        <end position="448"/>
    </location>
</feature>
<evidence type="ECO:0000256" key="6">
    <source>
        <dbReference type="SAM" id="Phobius"/>
    </source>
</evidence>
<keyword evidence="5 6" id="KW-0472">Membrane</keyword>
<gene>
    <name evidence="8" type="ORF">A1O1_01003</name>
</gene>
<dbReference type="GO" id="GO:0016020">
    <property type="term" value="C:membrane"/>
    <property type="evidence" value="ECO:0007669"/>
    <property type="project" value="UniProtKB-SubCell"/>
</dbReference>
<dbReference type="RefSeq" id="XP_007720107.1">
    <property type="nucleotide sequence ID" value="XM_007721917.1"/>
</dbReference>
<evidence type="ECO:0000256" key="1">
    <source>
        <dbReference type="ARBA" id="ARBA00004141"/>
    </source>
</evidence>
<comment type="subcellular location">
    <subcellularLocation>
        <location evidence="1">Membrane</location>
        <topology evidence="1">Multi-pass membrane protein</topology>
    </subcellularLocation>
</comment>
<dbReference type="PANTHER" id="PTHR22950:SF697">
    <property type="entry name" value="AMINO ACID TRANSPORTER (EUROFUNG)"/>
    <property type="match status" value="1"/>
</dbReference>
<dbReference type="STRING" id="1182541.W9YTP8"/>
<dbReference type="PANTHER" id="PTHR22950">
    <property type="entry name" value="AMINO ACID TRANSPORTER"/>
    <property type="match status" value="1"/>
</dbReference>
<dbReference type="AlphaFoldDB" id="W9YTP8"/>
<feature type="transmembrane region" description="Helical" evidence="6">
    <location>
        <begin position="59"/>
        <end position="85"/>
    </location>
</feature>
<comment type="caution">
    <text evidence="8">The sequence shown here is derived from an EMBL/GenBank/DDBJ whole genome shotgun (WGS) entry which is preliminary data.</text>
</comment>
<keyword evidence="3 6" id="KW-0812">Transmembrane</keyword>
<dbReference type="Pfam" id="PF01490">
    <property type="entry name" value="Aa_trans"/>
    <property type="match status" value="1"/>
</dbReference>
<feature type="transmembrane region" description="Helical" evidence="6">
    <location>
        <begin position="318"/>
        <end position="340"/>
    </location>
</feature>
<feature type="transmembrane region" description="Helical" evidence="6">
    <location>
        <begin position="164"/>
        <end position="184"/>
    </location>
</feature>
<name>W9YTP8_9EURO</name>
<dbReference type="InterPro" id="IPR013057">
    <property type="entry name" value="AA_transpt_TM"/>
</dbReference>
<evidence type="ECO:0000256" key="4">
    <source>
        <dbReference type="ARBA" id="ARBA00022989"/>
    </source>
</evidence>
<evidence type="ECO:0000313" key="8">
    <source>
        <dbReference type="EMBL" id="EXJ95878.1"/>
    </source>
</evidence>
<reference evidence="8 9" key="1">
    <citation type="submission" date="2013-03" db="EMBL/GenBank/DDBJ databases">
        <title>The Genome Sequence of Capronia coronata CBS 617.96.</title>
        <authorList>
            <consortium name="The Broad Institute Genomics Platform"/>
            <person name="Cuomo C."/>
            <person name="de Hoog S."/>
            <person name="Gorbushina A."/>
            <person name="Walker B."/>
            <person name="Young S.K."/>
            <person name="Zeng Q."/>
            <person name="Gargeya S."/>
            <person name="Fitzgerald M."/>
            <person name="Haas B."/>
            <person name="Abouelleil A."/>
            <person name="Allen A.W."/>
            <person name="Alvarado L."/>
            <person name="Arachchi H.M."/>
            <person name="Berlin A.M."/>
            <person name="Chapman S.B."/>
            <person name="Gainer-Dewar J."/>
            <person name="Goldberg J."/>
            <person name="Griggs A."/>
            <person name="Gujja S."/>
            <person name="Hansen M."/>
            <person name="Howarth C."/>
            <person name="Imamovic A."/>
            <person name="Ireland A."/>
            <person name="Larimer J."/>
            <person name="McCowan C."/>
            <person name="Murphy C."/>
            <person name="Pearson M."/>
            <person name="Poon T.W."/>
            <person name="Priest M."/>
            <person name="Roberts A."/>
            <person name="Saif S."/>
            <person name="Shea T."/>
            <person name="Sisk P."/>
            <person name="Sykes S."/>
            <person name="Wortman J."/>
            <person name="Nusbaum C."/>
            <person name="Birren B."/>
        </authorList>
    </citation>
    <scope>NUCLEOTIDE SEQUENCE [LARGE SCALE GENOMIC DNA]</scope>
    <source>
        <strain evidence="8 9">CBS 617.96</strain>
    </source>
</reference>
<evidence type="ECO:0000256" key="2">
    <source>
        <dbReference type="ARBA" id="ARBA00008066"/>
    </source>
</evidence>
<dbReference type="EMBL" id="AMWN01000001">
    <property type="protein sequence ID" value="EXJ95878.1"/>
    <property type="molecule type" value="Genomic_DNA"/>
</dbReference>
<dbReference type="HOGENOM" id="CLU_027816_3_1_1"/>
<dbReference type="OrthoDB" id="40134at2759"/>
<feature type="transmembrane region" description="Helical" evidence="6">
    <location>
        <begin position="385"/>
        <end position="414"/>
    </location>
</feature>
<dbReference type="GO" id="GO:0015179">
    <property type="term" value="F:L-amino acid transmembrane transporter activity"/>
    <property type="evidence" value="ECO:0007669"/>
    <property type="project" value="TreeGrafter"/>
</dbReference>
<evidence type="ECO:0000256" key="3">
    <source>
        <dbReference type="ARBA" id="ARBA00022692"/>
    </source>
</evidence>
<evidence type="ECO:0000256" key="5">
    <source>
        <dbReference type="ARBA" id="ARBA00023136"/>
    </source>
</evidence>
<proteinExistence type="inferred from homology"/>
<dbReference type="GeneID" id="19155906"/>
<organism evidence="8 9">
    <name type="scientific">Capronia coronata CBS 617.96</name>
    <dbReference type="NCBI Taxonomy" id="1182541"/>
    <lineage>
        <taxon>Eukaryota</taxon>
        <taxon>Fungi</taxon>
        <taxon>Dikarya</taxon>
        <taxon>Ascomycota</taxon>
        <taxon>Pezizomycotina</taxon>
        <taxon>Eurotiomycetes</taxon>
        <taxon>Chaetothyriomycetidae</taxon>
        <taxon>Chaetothyriales</taxon>
        <taxon>Herpotrichiellaceae</taxon>
        <taxon>Capronia</taxon>
    </lineage>
</organism>
<evidence type="ECO:0000259" key="7">
    <source>
        <dbReference type="Pfam" id="PF01490"/>
    </source>
</evidence>
<dbReference type="Proteomes" id="UP000019484">
    <property type="component" value="Unassembled WGS sequence"/>
</dbReference>
<protein>
    <recommendedName>
        <fullName evidence="7">Amino acid transporter transmembrane domain-containing protein</fullName>
    </recommendedName>
</protein>
<evidence type="ECO:0000313" key="9">
    <source>
        <dbReference type="Proteomes" id="UP000019484"/>
    </source>
</evidence>
<feature type="transmembrane region" description="Helical" evidence="6">
    <location>
        <begin position="190"/>
        <end position="212"/>
    </location>
</feature>
<feature type="transmembrane region" description="Helical" evidence="6">
    <location>
        <begin position="136"/>
        <end position="157"/>
    </location>
</feature>